<name>A0A084IJP4_SALHC</name>
<dbReference type="Proteomes" id="UP000028302">
    <property type="component" value="Unassembled WGS sequence"/>
</dbReference>
<accession>A0A084IJP4</accession>
<dbReference type="RefSeq" id="WP_037338781.1">
    <property type="nucleotide sequence ID" value="NZ_APNK01000020.1"/>
</dbReference>
<keyword evidence="4" id="KW-1185">Reference proteome</keyword>
<dbReference type="STRING" id="1304275.C41B8_12674"/>
<evidence type="ECO:0000256" key="1">
    <source>
        <dbReference type="PIRSR" id="PIRSR016487-1"/>
    </source>
</evidence>
<dbReference type="SMART" id="SM01118">
    <property type="entry name" value="CYTH"/>
    <property type="match status" value="1"/>
</dbReference>
<sequence>MALEIERKFLVVGDAWRAAAHASQRFAQGYLNDSGRASVRVRIEGEQANLNLKAAQVGASRAEYEYPIPLAEAREILDNLTLTPPVEKTRYWVKHAGHVWEIDEFVGANAPLIVAEIELDSADEAFERPDWLGAEITDDVRYYNHALAFLPYSQWSNDA</sequence>
<dbReference type="Gene3D" id="2.40.320.10">
    <property type="entry name" value="Hypothetical Protein Pfu-838710-001"/>
    <property type="match status" value="1"/>
</dbReference>
<gene>
    <name evidence="3" type="ORF">C41B8_12674</name>
</gene>
<dbReference type="PANTHER" id="PTHR40114">
    <property type="entry name" value="SLR0698 PROTEIN"/>
    <property type="match status" value="1"/>
</dbReference>
<dbReference type="OrthoDB" id="9805588at2"/>
<dbReference type="AlphaFoldDB" id="A0A084IJP4"/>
<dbReference type="SUPFAM" id="SSF55154">
    <property type="entry name" value="CYTH-like phosphatases"/>
    <property type="match status" value="1"/>
</dbReference>
<comment type="caution">
    <text evidence="3">The sequence shown here is derived from an EMBL/GenBank/DDBJ whole genome shotgun (WGS) entry which is preliminary data.</text>
</comment>
<evidence type="ECO:0000313" key="4">
    <source>
        <dbReference type="Proteomes" id="UP000028302"/>
    </source>
</evidence>
<dbReference type="Pfam" id="PF01928">
    <property type="entry name" value="CYTH"/>
    <property type="match status" value="1"/>
</dbReference>
<evidence type="ECO:0000259" key="2">
    <source>
        <dbReference type="PROSITE" id="PS51707"/>
    </source>
</evidence>
<dbReference type="eggNOG" id="COG2954">
    <property type="taxonomic scope" value="Bacteria"/>
</dbReference>
<dbReference type="EMBL" id="APNK01000020">
    <property type="protein sequence ID" value="KEZ76928.1"/>
    <property type="molecule type" value="Genomic_DNA"/>
</dbReference>
<dbReference type="InterPro" id="IPR033469">
    <property type="entry name" value="CYTH-like_dom_sf"/>
</dbReference>
<organism evidence="3 4">
    <name type="scientific">Salinisphaera hydrothermalis (strain C41B8)</name>
    <dbReference type="NCBI Taxonomy" id="1304275"/>
    <lineage>
        <taxon>Bacteria</taxon>
        <taxon>Pseudomonadati</taxon>
        <taxon>Pseudomonadota</taxon>
        <taxon>Gammaproteobacteria</taxon>
        <taxon>Salinisphaerales</taxon>
        <taxon>Salinisphaeraceae</taxon>
        <taxon>Salinisphaera</taxon>
    </lineage>
</organism>
<dbReference type="InterPro" id="IPR023577">
    <property type="entry name" value="CYTH_domain"/>
</dbReference>
<protein>
    <submittedName>
        <fullName evidence="3">Adenylate cyclase</fullName>
    </submittedName>
</protein>
<reference evidence="3 4" key="1">
    <citation type="submission" date="2013-03" db="EMBL/GenBank/DDBJ databases">
        <title>Salinisphaera hydrothermalis C41B8 Genome Sequencing.</title>
        <authorList>
            <person name="Li C."/>
            <person name="Lai Q."/>
            <person name="Shao Z."/>
        </authorList>
    </citation>
    <scope>NUCLEOTIDE SEQUENCE [LARGE SCALE GENOMIC DNA]</scope>
    <source>
        <strain evidence="3 4">C41B8</strain>
    </source>
</reference>
<proteinExistence type="predicted"/>
<dbReference type="PROSITE" id="PS51707">
    <property type="entry name" value="CYTH"/>
    <property type="match status" value="1"/>
</dbReference>
<dbReference type="PIRSF" id="PIRSF016487">
    <property type="entry name" value="CYTH_UCP016487"/>
    <property type="match status" value="1"/>
</dbReference>
<dbReference type="CDD" id="cd07891">
    <property type="entry name" value="CYTH-like_CthTTM-like_1"/>
    <property type="match status" value="1"/>
</dbReference>
<dbReference type="PATRIC" id="fig|1304275.5.peg.2586"/>
<dbReference type="PANTHER" id="PTHR40114:SF1">
    <property type="entry name" value="SLR0698 PROTEIN"/>
    <property type="match status" value="1"/>
</dbReference>
<evidence type="ECO:0000313" key="3">
    <source>
        <dbReference type="EMBL" id="KEZ76928.1"/>
    </source>
</evidence>
<feature type="active site" description="Proton acceptor" evidence="1">
    <location>
        <position position="30"/>
    </location>
</feature>
<feature type="domain" description="CYTH" evidence="2">
    <location>
        <begin position="2"/>
        <end position="149"/>
    </location>
</feature>
<dbReference type="InterPro" id="IPR012042">
    <property type="entry name" value="NeuTTM/CthTTM-like"/>
</dbReference>